<evidence type="ECO:0000256" key="1">
    <source>
        <dbReference type="PROSITE-ProRule" id="PRU00176"/>
    </source>
</evidence>
<dbReference type="EMBL" id="CAJGYM010000178">
    <property type="protein sequence ID" value="CAD6199489.1"/>
    <property type="molecule type" value="Genomic_DNA"/>
</dbReference>
<dbReference type="Gene3D" id="3.30.70.330">
    <property type="match status" value="2"/>
</dbReference>
<feature type="compositionally biased region" description="Basic and acidic residues" evidence="2">
    <location>
        <begin position="83"/>
        <end position="97"/>
    </location>
</feature>
<reference evidence="4" key="1">
    <citation type="submission" date="2020-10" db="EMBL/GenBank/DDBJ databases">
        <authorList>
            <person name="Kikuchi T."/>
        </authorList>
    </citation>
    <scope>NUCLEOTIDE SEQUENCE</scope>
    <source>
        <strain evidence="4">NKZ352</strain>
    </source>
</reference>
<keyword evidence="1" id="KW-0694">RNA-binding</keyword>
<dbReference type="SMART" id="SM00360">
    <property type="entry name" value="RRM"/>
    <property type="match status" value="2"/>
</dbReference>
<evidence type="ECO:0000313" key="5">
    <source>
        <dbReference type="Proteomes" id="UP000835052"/>
    </source>
</evidence>
<dbReference type="InterPro" id="IPR035979">
    <property type="entry name" value="RBD_domain_sf"/>
</dbReference>
<dbReference type="AlphaFoldDB" id="A0A8S1HWK0"/>
<dbReference type="Proteomes" id="UP000835052">
    <property type="component" value="Unassembled WGS sequence"/>
</dbReference>
<comment type="caution">
    <text evidence="4">The sequence shown here is derived from an EMBL/GenBank/DDBJ whole genome shotgun (WGS) entry which is preliminary data.</text>
</comment>
<dbReference type="OrthoDB" id="442677at2759"/>
<evidence type="ECO:0000259" key="3">
    <source>
        <dbReference type="PROSITE" id="PS50102"/>
    </source>
</evidence>
<evidence type="ECO:0000256" key="2">
    <source>
        <dbReference type="SAM" id="MobiDB-lite"/>
    </source>
</evidence>
<name>A0A8S1HWK0_9PELO</name>
<feature type="region of interest" description="Disordered" evidence="2">
    <location>
        <begin position="380"/>
        <end position="446"/>
    </location>
</feature>
<feature type="domain" description="RRM" evidence="3">
    <location>
        <begin position="295"/>
        <end position="373"/>
    </location>
</feature>
<evidence type="ECO:0000313" key="4">
    <source>
        <dbReference type="EMBL" id="CAD6199489.1"/>
    </source>
</evidence>
<dbReference type="PROSITE" id="PS50102">
    <property type="entry name" value="RRM"/>
    <property type="match status" value="2"/>
</dbReference>
<dbReference type="CDD" id="cd12394">
    <property type="entry name" value="RRM1_RBM34"/>
    <property type="match status" value="1"/>
</dbReference>
<feature type="compositionally biased region" description="Basic residues" evidence="2">
    <location>
        <begin position="423"/>
        <end position="446"/>
    </location>
</feature>
<dbReference type="SUPFAM" id="SSF54928">
    <property type="entry name" value="RNA-binding domain, RBD"/>
    <property type="match status" value="2"/>
</dbReference>
<feature type="compositionally biased region" description="Basic and acidic residues" evidence="2">
    <location>
        <begin position="133"/>
        <end position="145"/>
    </location>
</feature>
<keyword evidence="5" id="KW-1185">Reference proteome</keyword>
<feature type="domain" description="RRM" evidence="3">
    <location>
        <begin position="193"/>
        <end position="287"/>
    </location>
</feature>
<dbReference type="InterPro" id="IPR000504">
    <property type="entry name" value="RRM_dom"/>
</dbReference>
<dbReference type="GO" id="GO:0003723">
    <property type="term" value="F:RNA binding"/>
    <property type="evidence" value="ECO:0007669"/>
    <property type="project" value="UniProtKB-UniRule"/>
</dbReference>
<sequence length="446" mass="50291">MGKKLEPETEEVQQKANKKRKIKETEEPVEKSIGDDQVQKENVGSEQVKEKGNKKRKVKEAEPENEESVEAIAPKKIKKNKEKKPTDDNDDKQKKVESVPQNNYQAGGLSSLFGKSTDGVVLQEKVTSGETVIKKTDKKANSDEKDGVEDSEESSSQQEAKSPKEGDFDRKQQRDKKKTMKVLAKVREADTLKTIFVGNMPLTMNEKAVRRIFSEYGKVDSVRMRSLIPSNGKLTKRLAHFTGKLSDKQTSLTFYVKFDNEESVVKALAYNGTKIDTHTIRVDRCGEKKSYDKNTAVFVGNLPFDISDDTLFQLFEKEIGPVDSVRIVRDAQTGNSKGFSFVNFKSEATVLLALGMETIKLGKRDLRITKLMKKNQISKVTNAKKSAGKQKKPAAEKVSEKVAQHKFSTRESRPRTDEQKERRLLKKSAKKAIKKKLAAKKGRIMK</sequence>
<feature type="region of interest" description="Disordered" evidence="2">
    <location>
        <begin position="1"/>
        <end position="116"/>
    </location>
</feature>
<feature type="compositionally biased region" description="Basic and acidic residues" evidence="2">
    <location>
        <begin position="161"/>
        <end position="172"/>
    </location>
</feature>
<dbReference type="PANTHER" id="PTHR15241">
    <property type="entry name" value="TRANSFORMER-2-RELATED"/>
    <property type="match status" value="1"/>
</dbReference>
<gene>
    <name evidence="4" type="ORF">CAUJ_LOCUS15391</name>
</gene>
<dbReference type="Pfam" id="PF00076">
    <property type="entry name" value="RRM_1"/>
    <property type="match status" value="2"/>
</dbReference>
<feature type="compositionally biased region" description="Basic and acidic residues" evidence="2">
    <location>
        <begin position="23"/>
        <end position="39"/>
    </location>
</feature>
<organism evidence="4 5">
    <name type="scientific">Caenorhabditis auriculariae</name>
    <dbReference type="NCBI Taxonomy" id="2777116"/>
    <lineage>
        <taxon>Eukaryota</taxon>
        <taxon>Metazoa</taxon>
        <taxon>Ecdysozoa</taxon>
        <taxon>Nematoda</taxon>
        <taxon>Chromadorea</taxon>
        <taxon>Rhabditida</taxon>
        <taxon>Rhabditina</taxon>
        <taxon>Rhabditomorpha</taxon>
        <taxon>Rhabditoidea</taxon>
        <taxon>Rhabditidae</taxon>
        <taxon>Peloderinae</taxon>
        <taxon>Caenorhabditis</taxon>
    </lineage>
</organism>
<proteinExistence type="predicted"/>
<protein>
    <recommendedName>
        <fullName evidence="3">RRM domain-containing protein</fullName>
    </recommendedName>
</protein>
<feature type="compositionally biased region" description="Basic and acidic residues" evidence="2">
    <location>
        <begin position="393"/>
        <end position="422"/>
    </location>
</feature>
<feature type="region of interest" description="Disordered" evidence="2">
    <location>
        <begin position="133"/>
        <end position="181"/>
    </location>
</feature>
<dbReference type="PANTHER" id="PTHR15241:SF386">
    <property type="entry name" value="RNA-BINDING REGION RNP-1 DOMAIN-CONTAINING PROTEIN-RELATED"/>
    <property type="match status" value="1"/>
</dbReference>
<accession>A0A8S1HWK0</accession>
<dbReference type="InterPro" id="IPR012677">
    <property type="entry name" value="Nucleotide-bd_a/b_plait_sf"/>
</dbReference>